<keyword evidence="4 8" id="KW-0406">Ion transport</keyword>
<dbReference type="Gene3D" id="1.20.5.440">
    <property type="entry name" value="ATP synthase delta/epsilon subunit, C-terminal domain"/>
    <property type="match status" value="1"/>
</dbReference>
<keyword evidence="5 8" id="KW-0472">Membrane</keyword>
<dbReference type="EMBL" id="PFRH01000014">
    <property type="protein sequence ID" value="PJC52916.1"/>
    <property type="molecule type" value="Genomic_DNA"/>
</dbReference>
<dbReference type="AlphaFoldDB" id="A0A2M8FB16"/>
<evidence type="ECO:0000256" key="3">
    <source>
        <dbReference type="ARBA" id="ARBA00022448"/>
    </source>
</evidence>
<comment type="caution">
    <text evidence="12">The sequence shown here is derived from an EMBL/GenBank/DDBJ whole genome shotgun (WGS) entry which is preliminary data.</text>
</comment>
<dbReference type="InterPro" id="IPR036771">
    <property type="entry name" value="ATPsynth_dsu/esu_N"/>
</dbReference>
<dbReference type="InterPro" id="IPR001469">
    <property type="entry name" value="ATP_synth_F1_dsu/esu"/>
</dbReference>
<sequence length="138" mass="15327">MITFKIVTPDGVTYEDNIEKVTIPTGAGQITVLENHAPLVSTLVPGEVLVHKDGQVVALAISTGILEIRPDSEVYLLADTSERAEHIDIERAEAARARAEEMMKRQDSDLNIDFARLQAMIERETARIGVAKRYRNVK</sequence>
<dbReference type="Proteomes" id="UP000231456">
    <property type="component" value="Unassembled WGS sequence"/>
</dbReference>
<dbReference type="GO" id="GO:0046933">
    <property type="term" value="F:proton-transporting ATP synthase activity, rotational mechanism"/>
    <property type="evidence" value="ECO:0007669"/>
    <property type="project" value="UniProtKB-UniRule"/>
</dbReference>
<feature type="domain" description="ATP synthase epsilon subunit C-terminal" evidence="10">
    <location>
        <begin position="85"/>
        <end position="132"/>
    </location>
</feature>
<dbReference type="SUPFAM" id="SSF46604">
    <property type="entry name" value="Epsilon subunit of F1F0-ATP synthase C-terminal domain"/>
    <property type="match status" value="1"/>
</dbReference>
<evidence type="ECO:0000256" key="4">
    <source>
        <dbReference type="ARBA" id="ARBA00023065"/>
    </source>
</evidence>
<gene>
    <name evidence="8 12" type="primary">atpC</name>
    <name evidence="12" type="ORF">CO030_00380</name>
</gene>
<evidence type="ECO:0000259" key="10">
    <source>
        <dbReference type="Pfam" id="PF00401"/>
    </source>
</evidence>
<keyword evidence="8" id="KW-0375">Hydrogen ion transport</keyword>
<accession>A0A2M8FB16</accession>
<dbReference type="InterPro" id="IPR020546">
    <property type="entry name" value="ATP_synth_F1_dsu/esu_N"/>
</dbReference>
<dbReference type="HAMAP" id="MF_00530">
    <property type="entry name" value="ATP_synth_epsil_bac"/>
    <property type="match status" value="1"/>
</dbReference>
<dbReference type="PANTHER" id="PTHR13822">
    <property type="entry name" value="ATP SYNTHASE DELTA/EPSILON CHAIN"/>
    <property type="match status" value="1"/>
</dbReference>
<comment type="subunit">
    <text evidence="8 9">F-type ATPases have 2 components, CF(1) - the catalytic core - and CF(0) - the membrane proton channel. CF(1) has five subunits: alpha(3), beta(3), gamma(1), delta(1), epsilon(1). CF(0) has three main subunits: a, b and c.</text>
</comment>
<evidence type="ECO:0000256" key="6">
    <source>
        <dbReference type="ARBA" id="ARBA00023196"/>
    </source>
</evidence>
<comment type="subcellular location">
    <subcellularLocation>
        <location evidence="1 8">Cell membrane</location>
        <topology evidence="1 8">Peripheral membrane protein</topology>
    </subcellularLocation>
</comment>
<dbReference type="SUPFAM" id="SSF51344">
    <property type="entry name" value="Epsilon subunit of F1F0-ATP synthase N-terminal domain"/>
    <property type="match status" value="1"/>
</dbReference>
<comment type="similarity">
    <text evidence="2 8 9">Belongs to the ATPase epsilon chain family.</text>
</comment>
<comment type="function">
    <text evidence="8">Produces ATP from ADP in the presence of a proton gradient across the membrane.</text>
</comment>
<dbReference type="InterPro" id="IPR036794">
    <property type="entry name" value="ATP_F1_dsu/esu_C_sf"/>
</dbReference>
<keyword evidence="6 8" id="KW-0139">CF(1)</keyword>
<name>A0A2M8FB16_9BACT</name>
<evidence type="ECO:0000256" key="9">
    <source>
        <dbReference type="RuleBase" id="RU003656"/>
    </source>
</evidence>
<evidence type="ECO:0000313" key="12">
    <source>
        <dbReference type="EMBL" id="PJC52916.1"/>
    </source>
</evidence>
<keyword evidence="3 8" id="KW-0813">Transport</keyword>
<reference evidence="13" key="1">
    <citation type="submission" date="2017-09" db="EMBL/GenBank/DDBJ databases">
        <title>Depth-based differentiation of microbial function through sediment-hosted aquifers and enrichment of novel symbionts in the deep terrestrial subsurface.</title>
        <authorList>
            <person name="Probst A.J."/>
            <person name="Ladd B."/>
            <person name="Jarett J.K."/>
            <person name="Geller-Mcgrath D.E."/>
            <person name="Sieber C.M.K."/>
            <person name="Emerson J.B."/>
            <person name="Anantharaman K."/>
            <person name="Thomas B.C."/>
            <person name="Malmstrom R."/>
            <person name="Stieglmeier M."/>
            <person name="Klingl A."/>
            <person name="Woyke T."/>
            <person name="Ryan C.M."/>
            <person name="Banfield J.F."/>
        </authorList>
    </citation>
    <scope>NUCLEOTIDE SEQUENCE [LARGE SCALE GENOMIC DNA]</scope>
</reference>
<evidence type="ECO:0000256" key="8">
    <source>
        <dbReference type="HAMAP-Rule" id="MF_00530"/>
    </source>
</evidence>
<evidence type="ECO:0000256" key="5">
    <source>
        <dbReference type="ARBA" id="ARBA00023136"/>
    </source>
</evidence>
<dbReference type="Pfam" id="PF02823">
    <property type="entry name" value="ATP-synt_DE_N"/>
    <property type="match status" value="1"/>
</dbReference>
<dbReference type="Pfam" id="PF00401">
    <property type="entry name" value="ATP-synt_DE"/>
    <property type="match status" value="1"/>
</dbReference>
<dbReference type="CDD" id="cd12152">
    <property type="entry name" value="F1-ATPase_delta"/>
    <property type="match status" value="1"/>
</dbReference>
<dbReference type="GO" id="GO:0005886">
    <property type="term" value="C:plasma membrane"/>
    <property type="evidence" value="ECO:0007669"/>
    <property type="project" value="UniProtKB-SubCell"/>
</dbReference>
<dbReference type="GO" id="GO:0005524">
    <property type="term" value="F:ATP binding"/>
    <property type="evidence" value="ECO:0007669"/>
    <property type="project" value="UniProtKB-UniRule"/>
</dbReference>
<feature type="domain" description="ATP synthase F1 complex delta/epsilon subunit N-terminal" evidence="11">
    <location>
        <begin position="3"/>
        <end position="80"/>
    </location>
</feature>
<evidence type="ECO:0000256" key="7">
    <source>
        <dbReference type="ARBA" id="ARBA00023310"/>
    </source>
</evidence>
<proteinExistence type="inferred from homology"/>
<protein>
    <recommendedName>
        <fullName evidence="8">ATP synthase epsilon chain</fullName>
    </recommendedName>
    <alternativeName>
        <fullName evidence="8">ATP synthase F1 sector epsilon subunit</fullName>
    </alternativeName>
    <alternativeName>
        <fullName evidence="8">F-ATPase epsilon subunit</fullName>
    </alternativeName>
</protein>
<evidence type="ECO:0000313" key="13">
    <source>
        <dbReference type="Proteomes" id="UP000231456"/>
    </source>
</evidence>
<dbReference type="InterPro" id="IPR020547">
    <property type="entry name" value="ATP_synth_F1_esu_C"/>
</dbReference>
<organism evidence="12 13">
    <name type="scientific">Candidatus Magasanikbacteria bacterium CG_4_9_14_0_2_um_filter_42_11</name>
    <dbReference type="NCBI Taxonomy" id="1974643"/>
    <lineage>
        <taxon>Bacteria</taxon>
        <taxon>Candidatus Magasanikiibacteriota</taxon>
    </lineage>
</organism>
<keyword evidence="8" id="KW-1003">Cell membrane</keyword>
<keyword evidence="7 8" id="KW-0066">ATP synthesis</keyword>
<evidence type="ECO:0000256" key="2">
    <source>
        <dbReference type="ARBA" id="ARBA00005712"/>
    </source>
</evidence>
<dbReference type="GO" id="GO:0045259">
    <property type="term" value="C:proton-transporting ATP synthase complex"/>
    <property type="evidence" value="ECO:0007669"/>
    <property type="project" value="UniProtKB-KW"/>
</dbReference>
<dbReference type="Gene3D" id="2.60.15.10">
    <property type="entry name" value="F0F1 ATP synthase delta/epsilon subunit, N-terminal"/>
    <property type="match status" value="1"/>
</dbReference>
<dbReference type="PANTHER" id="PTHR13822:SF10">
    <property type="entry name" value="ATP SYNTHASE EPSILON CHAIN, CHLOROPLASTIC"/>
    <property type="match status" value="1"/>
</dbReference>
<dbReference type="NCBIfam" id="TIGR01216">
    <property type="entry name" value="ATP_synt_epsi"/>
    <property type="match status" value="1"/>
</dbReference>
<evidence type="ECO:0000256" key="1">
    <source>
        <dbReference type="ARBA" id="ARBA00004202"/>
    </source>
</evidence>
<evidence type="ECO:0000259" key="11">
    <source>
        <dbReference type="Pfam" id="PF02823"/>
    </source>
</evidence>